<protein>
    <recommendedName>
        <fullName evidence="6">SWIM-type domain-containing protein</fullName>
    </recommendedName>
</protein>
<evidence type="ECO:0000256" key="4">
    <source>
        <dbReference type="PROSITE-ProRule" id="PRU00325"/>
    </source>
</evidence>
<sequence length="252" mass="28923">MESIRKISPDGAYRKLLNDEPERWARSKCPVRCYSFLTSNAAESFNARLLFARRLPICSLIEAIRHVIEQWFDSRRARANARENVLTEETVSKLVVEVEKSRSYIVVSTSSSIFKVNDGKRTFLVDLHRRSCQCRMFELDLMLCAHATAAITQNGESIHDYIYSYYKTDAWRETYAGSVNPLSRRDEWVVPQHIADMKVLPIHVNRQVGRPSTGRRRPSGIEASSSRRRGLKKCSICRVPGHSKRSCPMRGS</sequence>
<dbReference type="GO" id="GO:0008270">
    <property type="term" value="F:zinc ion binding"/>
    <property type="evidence" value="ECO:0007669"/>
    <property type="project" value="UniProtKB-KW"/>
</dbReference>
<dbReference type="PROSITE" id="PS50966">
    <property type="entry name" value="ZF_SWIM"/>
    <property type="match status" value="1"/>
</dbReference>
<feature type="domain" description="SWIM-type" evidence="6">
    <location>
        <begin position="123"/>
        <end position="155"/>
    </location>
</feature>
<keyword evidence="2 4" id="KW-0863">Zinc-finger</keyword>
<evidence type="ECO:0000256" key="5">
    <source>
        <dbReference type="SAM" id="MobiDB-lite"/>
    </source>
</evidence>
<name>A0AAD4PDA3_PERFH</name>
<organism evidence="7 8">
    <name type="scientific">Perilla frutescens var. hirtella</name>
    <name type="common">Perilla citriodora</name>
    <name type="synonym">Perilla setoyensis</name>
    <dbReference type="NCBI Taxonomy" id="608512"/>
    <lineage>
        <taxon>Eukaryota</taxon>
        <taxon>Viridiplantae</taxon>
        <taxon>Streptophyta</taxon>
        <taxon>Embryophyta</taxon>
        <taxon>Tracheophyta</taxon>
        <taxon>Spermatophyta</taxon>
        <taxon>Magnoliopsida</taxon>
        <taxon>eudicotyledons</taxon>
        <taxon>Gunneridae</taxon>
        <taxon>Pentapetalae</taxon>
        <taxon>asterids</taxon>
        <taxon>lamiids</taxon>
        <taxon>Lamiales</taxon>
        <taxon>Lamiaceae</taxon>
        <taxon>Nepetoideae</taxon>
        <taxon>Elsholtzieae</taxon>
        <taxon>Perilla</taxon>
    </lineage>
</organism>
<keyword evidence="1" id="KW-0479">Metal-binding</keyword>
<dbReference type="AlphaFoldDB" id="A0AAD4PDA3"/>
<evidence type="ECO:0000256" key="3">
    <source>
        <dbReference type="ARBA" id="ARBA00022833"/>
    </source>
</evidence>
<keyword evidence="3" id="KW-0862">Zinc</keyword>
<dbReference type="Pfam" id="PF04434">
    <property type="entry name" value="SWIM"/>
    <property type="match status" value="1"/>
</dbReference>
<proteinExistence type="predicted"/>
<keyword evidence="8" id="KW-1185">Reference proteome</keyword>
<gene>
    <name evidence="7" type="ORF">C2S53_007297</name>
</gene>
<dbReference type="PANTHER" id="PTHR31973:SF113">
    <property type="entry name" value="PROTEIN FAR1-RELATED SEQUENCE 5-LIKE"/>
    <property type="match status" value="1"/>
</dbReference>
<dbReference type="EMBL" id="SDAM02000043">
    <property type="protein sequence ID" value="KAH6834925.1"/>
    <property type="molecule type" value="Genomic_DNA"/>
</dbReference>
<evidence type="ECO:0000313" key="8">
    <source>
        <dbReference type="Proteomes" id="UP001190926"/>
    </source>
</evidence>
<reference evidence="7 8" key="1">
    <citation type="journal article" date="2021" name="Nat. Commun.">
        <title>Incipient diploidization of the medicinal plant Perilla within 10,000 years.</title>
        <authorList>
            <person name="Zhang Y."/>
            <person name="Shen Q."/>
            <person name="Leng L."/>
            <person name="Zhang D."/>
            <person name="Chen S."/>
            <person name="Shi Y."/>
            <person name="Ning Z."/>
            <person name="Chen S."/>
        </authorList>
    </citation>
    <scope>NUCLEOTIDE SEQUENCE [LARGE SCALE GENOMIC DNA]</scope>
    <source>
        <strain evidence="8">cv. PC099</strain>
    </source>
</reference>
<evidence type="ECO:0000256" key="1">
    <source>
        <dbReference type="ARBA" id="ARBA00022723"/>
    </source>
</evidence>
<comment type="caution">
    <text evidence="7">The sequence shown here is derived from an EMBL/GenBank/DDBJ whole genome shotgun (WGS) entry which is preliminary data.</text>
</comment>
<dbReference type="PANTHER" id="PTHR31973">
    <property type="entry name" value="POLYPROTEIN, PUTATIVE-RELATED"/>
    <property type="match status" value="1"/>
</dbReference>
<dbReference type="SMART" id="SM00575">
    <property type="entry name" value="ZnF_PMZ"/>
    <property type="match status" value="1"/>
</dbReference>
<dbReference type="InterPro" id="IPR006564">
    <property type="entry name" value="Znf_PMZ"/>
</dbReference>
<feature type="region of interest" description="Disordered" evidence="5">
    <location>
        <begin position="208"/>
        <end position="227"/>
    </location>
</feature>
<dbReference type="Proteomes" id="UP001190926">
    <property type="component" value="Unassembled WGS sequence"/>
</dbReference>
<evidence type="ECO:0000256" key="2">
    <source>
        <dbReference type="ARBA" id="ARBA00022771"/>
    </source>
</evidence>
<evidence type="ECO:0000259" key="6">
    <source>
        <dbReference type="PROSITE" id="PS50966"/>
    </source>
</evidence>
<accession>A0AAD4PDA3</accession>
<evidence type="ECO:0000313" key="7">
    <source>
        <dbReference type="EMBL" id="KAH6834925.1"/>
    </source>
</evidence>
<dbReference type="InterPro" id="IPR007527">
    <property type="entry name" value="Znf_SWIM"/>
</dbReference>